<sequence>MSFHHLIQFIQWSLRALHYRHRLLRSILNRSVRASALPHAVLKT</sequence>
<dbReference type="HOGENOM" id="CLU_3220779_0_0_9"/>
<dbReference type="EMBL" id="AEQN01000024">
    <property type="protein sequence ID" value="EFV00984.1"/>
    <property type="molecule type" value="Genomic_DNA"/>
</dbReference>
<keyword evidence="2" id="KW-1185">Reference proteome</keyword>
<name>E6MIV9_9FIRM</name>
<evidence type="ECO:0000313" key="1">
    <source>
        <dbReference type="EMBL" id="EFV00984.1"/>
    </source>
</evidence>
<dbReference type="AlphaFoldDB" id="E6MIV9"/>
<accession>E6MIV9</accession>
<protein>
    <submittedName>
        <fullName evidence="1">Uncharacterized protein</fullName>
    </submittedName>
</protein>
<proteinExistence type="predicted"/>
<evidence type="ECO:0000313" key="2">
    <source>
        <dbReference type="Proteomes" id="UP000004754"/>
    </source>
</evidence>
<gene>
    <name evidence="1" type="ORF">HMP0721_1944</name>
</gene>
<organism evidence="1 2">
    <name type="scientific">Pseudoramibacter alactolyticus ATCC 23263</name>
    <dbReference type="NCBI Taxonomy" id="887929"/>
    <lineage>
        <taxon>Bacteria</taxon>
        <taxon>Bacillati</taxon>
        <taxon>Bacillota</taxon>
        <taxon>Clostridia</taxon>
        <taxon>Eubacteriales</taxon>
        <taxon>Eubacteriaceae</taxon>
        <taxon>Pseudoramibacter</taxon>
    </lineage>
</organism>
<comment type="caution">
    <text evidence="1">The sequence shown here is derived from an EMBL/GenBank/DDBJ whole genome shotgun (WGS) entry which is preliminary data.</text>
</comment>
<dbReference type="Proteomes" id="UP000004754">
    <property type="component" value="Unassembled WGS sequence"/>
</dbReference>
<reference evidence="1 2" key="1">
    <citation type="submission" date="2010-12" db="EMBL/GenBank/DDBJ databases">
        <authorList>
            <person name="Muzny D."/>
            <person name="Qin X."/>
            <person name="Deng J."/>
            <person name="Jiang H."/>
            <person name="Liu Y."/>
            <person name="Qu J."/>
            <person name="Song X.-Z."/>
            <person name="Zhang L."/>
            <person name="Thornton R."/>
            <person name="Coyle M."/>
            <person name="Francisco L."/>
            <person name="Jackson L."/>
            <person name="Javaid M."/>
            <person name="Korchina V."/>
            <person name="Kovar C."/>
            <person name="Mata R."/>
            <person name="Mathew T."/>
            <person name="Ngo R."/>
            <person name="Nguyen L."/>
            <person name="Nguyen N."/>
            <person name="Okwuonu G."/>
            <person name="Ongeri F."/>
            <person name="Pham C."/>
            <person name="Simmons D."/>
            <person name="Wilczek-Boney K."/>
            <person name="Hale W."/>
            <person name="Jakkamsetti A."/>
            <person name="Pham P."/>
            <person name="Ruth R."/>
            <person name="San Lucas F."/>
            <person name="Warren J."/>
            <person name="Zhang J."/>
            <person name="Zhao Z."/>
            <person name="Zhou C."/>
            <person name="Zhu D."/>
            <person name="Lee S."/>
            <person name="Bess C."/>
            <person name="Blankenburg K."/>
            <person name="Forbes L."/>
            <person name="Fu Q."/>
            <person name="Gubbala S."/>
            <person name="Hirani K."/>
            <person name="Jayaseelan J.C."/>
            <person name="Lara F."/>
            <person name="Munidasa M."/>
            <person name="Palculict T."/>
            <person name="Patil S."/>
            <person name="Pu L.-L."/>
            <person name="Saada N."/>
            <person name="Tang L."/>
            <person name="Weissenberger G."/>
            <person name="Zhu Y."/>
            <person name="Hemphill L."/>
            <person name="Shang Y."/>
            <person name="Youmans B."/>
            <person name="Ayvaz T."/>
            <person name="Ross M."/>
            <person name="Santibanez J."/>
            <person name="Aqrawi P."/>
            <person name="Gross S."/>
            <person name="Joshi V."/>
            <person name="Fowler G."/>
            <person name="Nazareth L."/>
            <person name="Reid J."/>
            <person name="Worley K."/>
            <person name="Petrosino J."/>
            <person name="Highlander S."/>
            <person name="Gibbs R."/>
        </authorList>
    </citation>
    <scope>NUCLEOTIDE SEQUENCE [LARGE SCALE GENOMIC DNA]</scope>
    <source>
        <strain evidence="1 2">ATCC 23263</strain>
    </source>
</reference>